<dbReference type="Proteomes" id="UP000714275">
    <property type="component" value="Unassembled WGS sequence"/>
</dbReference>
<evidence type="ECO:0000313" key="2">
    <source>
        <dbReference type="Proteomes" id="UP000714275"/>
    </source>
</evidence>
<evidence type="ECO:0000313" key="1">
    <source>
        <dbReference type="EMBL" id="KAG1776154.1"/>
    </source>
</evidence>
<protein>
    <submittedName>
        <fullName evidence="1">Uncharacterized protein</fullName>
    </submittedName>
</protein>
<dbReference type="EMBL" id="JABBWD010000028">
    <property type="protein sequence ID" value="KAG1776154.1"/>
    <property type="molecule type" value="Genomic_DNA"/>
</dbReference>
<organism evidence="1 2">
    <name type="scientific">Suillus placidus</name>
    <dbReference type="NCBI Taxonomy" id="48579"/>
    <lineage>
        <taxon>Eukaryota</taxon>
        <taxon>Fungi</taxon>
        <taxon>Dikarya</taxon>
        <taxon>Basidiomycota</taxon>
        <taxon>Agaricomycotina</taxon>
        <taxon>Agaricomycetes</taxon>
        <taxon>Agaricomycetidae</taxon>
        <taxon>Boletales</taxon>
        <taxon>Suillineae</taxon>
        <taxon>Suillaceae</taxon>
        <taxon>Suillus</taxon>
    </lineage>
</organism>
<name>A0A9P6ZSX4_9AGAM</name>
<dbReference type="OrthoDB" id="2660627at2759"/>
<comment type="caution">
    <text evidence="1">The sequence shown here is derived from an EMBL/GenBank/DDBJ whole genome shotgun (WGS) entry which is preliminary data.</text>
</comment>
<sequence>MSHITPEMLLYASHAAFLRNSINQLPVIPEDWALQTTNVASEWLALCMAYAYQHPIKLDIDIIRYNEALAKRDSRMNDAQEDALLTKFPPTKKIMLSCPSVVIDSGYRIIIWYVPDGLSPWVQSDMYAATVAMGDLLKKSITDRKGSGWRTQVSNFQPSRLPGILPGCINITPCWFQQGHKCYGPPPENLDNGFKPKVSATLKGDRSLSMIMGHAKTRTTCLYWASIRTHVELGRWSVDQGFYPHAVMQLTNLGIDLAYNLGVMYNPAELDAYKLARYNQVNFMLYGTL</sequence>
<accession>A0A9P6ZSX4</accession>
<reference evidence="1" key="1">
    <citation type="journal article" date="2020" name="New Phytol.">
        <title>Comparative genomics reveals dynamic genome evolution in host specialist ectomycorrhizal fungi.</title>
        <authorList>
            <person name="Lofgren L.A."/>
            <person name="Nguyen N.H."/>
            <person name="Vilgalys R."/>
            <person name="Ruytinx J."/>
            <person name="Liao H.L."/>
            <person name="Branco S."/>
            <person name="Kuo A."/>
            <person name="LaButti K."/>
            <person name="Lipzen A."/>
            <person name="Andreopoulos W."/>
            <person name="Pangilinan J."/>
            <person name="Riley R."/>
            <person name="Hundley H."/>
            <person name="Na H."/>
            <person name="Barry K."/>
            <person name="Grigoriev I.V."/>
            <person name="Stajich J.E."/>
            <person name="Kennedy P.G."/>
        </authorList>
    </citation>
    <scope>NUCLEOTIDE SEQUENCE</scope>
    <source>
        <strain evidence="1">DOB743</strain>
    </source>
</reference>
<dbReference type="AlphaFoldDB" id="A0A9P6ZSX4"/>
<gene>
    <name evidence="1" type="ORF">EV702DRAFT_1046320</name>
</gene>
<proteinExistence type="predicted"/>
<keyword evidence="2" id="KW-1185">Reference proteome</keyword>